<name>A0A916U165_9HYPH</name>
<dbReference type="FunFam" id="3.20.20.70:FF:000059">
    <property type="entry name" value="N-ethylmaleimide reductase, FMN-linked"/>
    <property type="match status" value="1"/>
</dbReference>
<dbReference type="PANTHER" id="PTHR22893:SF98">
    <property type="entry name" value="OXIDOREDUCTASE"/>
    <property type="match status" value="1"/>
</dbReference>
<dbReference type="EMBL" id="BMGG01000002">
    <property type="protein sequence ID" value="GGC54096.1"/>
    <property type="molecule type" value="Genomic_DNA"/>
</dbReference>
<dbReference type="CDD" id="cd02933">
    <property type="entry name" value="OYE_like_FMN"/>
    <property type="match status" value="1"/>
</dbReference>
<reference evidence="5" key="2">
    <citation type="submission" date="2020-09" db="EMBL/GenBank/DDBJ databases">
        <authorList>
            <person name="Sun Q."/>
            <person name="Zhou Y."/>
        </authorList>
    </citation>
    <scope>NUCLEOTIDE SEQUENCE</scope>
    <source>
        <strain evidence="5">CGMCC 1.12919</strain>
    </source>
</reference>
<comment type="cofactor">
    <cofactor evidence="1">
        <name>FMN</name>
        <dbReference type="ChEBI" id="CHEBI:58210"/>
    </cofactor>
</comment>
<accession>A0A916U165</accession>
<dbReference type="InterPro" id="IPR045247">
    <property type="entry name" value="Oye-like"/>
</dbReference>
<evidence type="ECO:0000256" key="3">
    <source>
        <dbReference type="ARBA" id="ARBA00023002"/>
    </source>
</evidence>
<evidence type="ECO:0000256" key="2">
    <source>
        <dbReference type="ARBA" id="ARBA00005979"/>
    </source>
</evidence>
<protein>
    <submittedName>
        <fullName evidence="5">Alkene reductase</fullName>
    </submittedName>
</protein>
<evidence type="ECO:0000256" key="1">
    <source>
        <dbReference type="ARBA" id="ARBA00001917"/>
    </source>
</evidence>
<dbReference type="Pfam" id="PF00724">
    <property type="entry name" value="Oxidored_FMN"/>
    <property type="match status" value="1"/>
</dbReference>
<keyword evidence="3" id="KW-0560">Oxidoreductase</keyword>
<dbReference type="AlphaFoldDB" id="A0A916U165"/>
<comment type="similarity">
    <text evidence="2">Belongs to the NADH:flavin oxidoreductase/NADH oxidase family.</text>
</comment>
<keyword evidence="6" id="KW-1185">Reference proteome</keyword>
<dbReference type="RefSeq" id="WP_188608168.1">
    <property type="nucleotide sequence ID" value="NZ_BMGG01000002.1"/>
</dbReference>
<feature type="domain" description="NADH:flavin oxidoreductase/NADH oxidase N-terminal" evidence="4">
    <location>
        <begin position="4"/>
        <end position="330"/>
    </location>
</feature>
<proteinExistence type="inferred from homology"/>
<dbReference type="SUPFAM" id="SSF51395">
    <property type="entry name" value="FMN-linked oxidoreductases"/>
    <property type="match status" value="1"/>
</dbReference>
<dbReference type="GO" id="GO:0005829">
    <property type="term" value="C:cytosol"/>
    <property type="evidence" value="ECO:0007669"/>
    <property type="project" value="UniProtKB-ARBA"/>
</dbReference>
<dbReference type="Proteomes" id="UP000637002">
    <property type="component" value="Unassembled WGS sequence"/>
</dbReference>
<dbReference type="PANTHER" id="PTHR22893">
    <property type="entry name" value="NADH OXIDOREDUCTASE-RELATED"/>
    <property type="match status" value="1"/>
</dbReference>
<comment type="caution">
    <text evidence="5">The sequence shown here is derived from an EMBL/GenBank/DDBJ whole genome shotgun (WGS) entry which is preliminary data.</text>
</comment>
<dbReference type="GO" id="GO:0010181">
    <property type="term" value="F:FMN binding"/>
    <property type="evidence" value="ECO:0007669"/>
    <property type="project" value="InterPro"/>
</dbReference>
<reference evidence="5" key="1">
    <citation type="journal article" date="2014" name="Int. J. Syst. Evol. Microbiol.">
        <title>Complete genome sequence of Corynebacterium casei LMG S-19264T (=DSM 44701T), isolated from a smear-ripened cheese.</title>
        <authorList>
            <consortium name="US DOE Joint Genome Institute (JGI-PGF)"/>
            <person name="Walter F."/>
            <person name="Albersmeier A."/>
            <person name="Kalinowski J."/>
            <person name="Ruckert C."/>
        </authorList>
    </citation>
    <scope>NUCLEOTIDE SEQUENCE</scope>
    <source>
        <strain evidence="5">CGMCC 1.12919</strain>
    </source>
</reference>
<sequence length="356" mass="38976">MPTLFDPVQIGALSLPNRIVMAPLTRMRAFDERSPGPMTVKHYVQRAGAGLILAEATSVSPQGVGYPNTPGLWSDRQVSGWSEVTAAVHAAGGRIVSQLWHVGRVSDPIFHDGKPPVAPSPIALDGHVSVLRPQRPYTVPRALETEEIPAIVEDFRVGAVHALRAGFDGVELHAANGYLFDQFLHDGSNKRTDRYGGAPENRARFLLEAIDALLTVWPADRIGVHLNLMSSSHSMHDSDPRALFSYVAEQLNARRLAFIFAREELDRGEQQIGPLVRHLFKGAFIVNEGLTKETAEQAIVRGEADAAAFGRLYIANPDLVERFRHGAPLNPVNAKTIYTPDETGYNDYPALEQTAS</sequence>
<dbReference type="InterPro" id="IPR001155">
    <property type="entry name" value="OxRdtase_FMN_N"/>
</dbReference>
<dbReference type="GO" id="GO:0016628">
    <property type="term" value="F:oxidoreductase activity, acting on the CH-CH group of donors, NAD or NADP as acceptor"/>
    <property type="evidence" value="ECO:0007669"/>
    <property type="project" value="UniProtKB-ARBA"/>
</dbReference>
<gene>
    <name evidence="5" type="primary">nemA</name>
    <name evidence="5" type="ORF">GCM10010994_11280</name>
</gene>
<dbReference type="Gene3D" id="3.20.20.70">
    <property type="entry name" value="Aldolase class I"/>
    <property type="match status" value="1"/>
</dbReference>
<evidence type="ECO:0000259" key="4">
    <source>
        <dbReference type="Pfam" id="PF00724"/>
    </source>
</evidence>
<organism evidence="5 6">
    <name type="scientific">Chelatococcus reniformis</name>
    <dbReference type="NCBI Taxonomy" id="1494448"/>
    <lineage>
        <taxon>Bacteria</taxon>
        <taxon>Pseudomonadati</taxon>
        <taxon>Pseudomonadota</taxon>
        <taxon>Alphaproteobacteria</taxon>
        <taxon>Hyphomicrobiales</taxon>
        <taxon>Chelatococcaceae</taxon>
        <taxon>Chelatococcus</taxon>
    </lineage>
</organism>
<dbReference type="InterPro" id="IPR013785">
    <property type="entry name" value="Aldolase_TIM"/>
</dbReference>
<evidence type="ECO:0000313" key="6">
    <source>
        <dbReference type="Proteomes" id="UP000637002"/>
    </source>
</evidence>
<evidence type="ECO:0000313" key="5">
    <source>
        <dbReference type="EMBL" id="GGC54096.1"/>
    </source>
</evidence>